<dbReference type="AlphaFoldDB" id="A0A318SMF8"/>
<evidence type="ECO:0000313" key="2">
    <source>
        <dbReference type="Proteomes" id="UP000248311"/>
    </source>
</evidence>
<gene>
    <name evidence="1" type="ORF">DFP88_11029</name>
</gene>
<dbReference type="EMBL" id="QJTE01000010">
    <property type="protein sequence ID" value="PYE80865.1"/>
    <property type="molecule type" value="Genomic_DNA"/>
</dbReference>
<sequence length="317" mass="35669">MSNLSIHYPRRSAAKAAIALTPWPAPIPPQWQRMAQQKGFTVTDRVGDRYHVLLRCRDCGGLTMAKAYTLRTAQPKCAACGDRALRDTAAAARLTFLRRDAEDRHYAVYRAPCGHEVRRQLELVQRIAAGKVQVRCETCFQAEVAAEAIAQGWQLLGPDPDGHDGYRLYRHGCGHEQRVARVNMRTGRFACAGCDAGWAAEPNRIYLMRLDLEGVGVVVKLGHSRLPLSRMRYQLGLDPERRQELIHEVRMPSGHEALRVERGMHARLLREIPDLVVPREALEAARINVTREIYRAEAEPRLRSLLDDLEDAIGTGS</sequence>
<organism evidence="1 2">
    <name type="scientific">Pseudoroseicyclus aestuarii</name>
    <dbReference type="NCBI Taxonomy" id="1795041"/>
    <lineage>
        <taxon>Bacteria</taxon>
        <taxon>Pseudomonadati</taxon>
        <taxon>Pseudomonadota</taxon>
        <taxon>Alphaproteobacteria</taxon>
        <taxon>Rhodobacterales</taxon>
        <taxon>Paracoccaceae</taxon>
        <taxon>Pseudoroseicyclus</taxon>
    </lineage>
</organism>
<dbReference type="RefSeq" id="WP_110815679.1">
    <property type="nucleotide sequence ID" value="NZ_QJTE01000010.1"/>
</dbReference>
<protein>
    <submittedName>
        <fullName evidence="1">Uncharacterized protein</fullName>
    </submittedName>
</protein>
<dbReference type="Proteomes" id="UP000248311">
    <property type="component" value="Unassembled WGS sequence"/>
</dbReference>
<proteinExistence type="predicted"/>
<keyword evidence="2" id="KW-1185">Reference proteome</keyword>
<name>A0A318SMF8_9RHOB</name>
<evidence type="ECO:0000313" key="1">
    <source>
        <dbReference type="EMBL" id="PYE80865.1"/>
    </source>
</evidence>
<dbReference type="OrthoDB" id="7832706at2"/>
<accession>A0A318SMF8</accession>
<comment type="caution">
    <text evidence="1">The sequence shown here is derived from an EMBL/GenBank/DDBJ whole genome shotgun (WGS) entry which is preliminary data.</text>
</comment>
<reference evidence="1 2" key="1">
    <citation type="submission" date="2018-06" db="EMBL/GenBank/DDBJ databases">
        <title>Genomic Encyclopedia of Type Strains, Phase III (KMG-III): the genomes of soil and plant-associated and newly described type strains.</title>
        <authorList>
            <person name="Whitman W."/>
        </authorList>
    </citation>
    <scope>NUCLEOTIDE SEQUENCE [LARGE SCALE GENOMIC DNA]</scope>
    <source>
        <strain evidence="1 2">CECT 9025</strain>
    </source>
</reference>